<evidence type="ECO:0000313" key="3">
    <source>
        <dbReference type="EMBL" id="KAF6733998.1"/>
    </source>
</evidence>
<name>A0A834FH21_ORYME</name>
<evidence type="ECO:0000256" key="2">
    <source>
        <dbReference type="SAM" id="SignalP"/>
    </source>
</evidence>
<dbReference type="AlphaFoldDB" id="A0A834FH21"/>
<proteinExistence type="predicted"/>
<feature type="signal peptide" evidence="2">
    <location>
        <begin position="1"/>
        <end position="18"/>
    </location>
</feature>
<evidence type="ECO:0000256" key="1">
    <source>
        <dbReference type="SAM" id="MobiDB-lite"/>
    </source>
</evidence>
<comment type="caution">
    <text evidence="3">The sequence shown here is derived from an EMBL/GenBank/DDBJ whole genome shotgun (WGS) entry which is preliminary data.</text>
</comment>
<organism evidence="3 4">
    <name type="scientific">Oryzias melastigma</name>
    <name type="common">Marine medaka</name>
    <dbReference type="NCBI Taxonomy" id="30732"/>
    <lineage>
        <taxon>Eukaryota</taxon>
        <taxon>Metazoa</taxon>
        <taxon>Chordata</taxon>
        <taxon>Craniata</taxon>
        <taxon>Vertebrata</taxon>
        <taxon>Euteleostomi</taxon>
        <taxon>Actinopterygii</taxon>
        <taxon>Neopterygii</taxon>
        <taxon>Teleostei</taxon>
        <taxon>Neoteleostei</taxon>
        <taxon>Acanthomorphata</taxon>
        <taxon>Ovalentaria</taxon>
        <taxon>Atherinomorphae</taxon>
        <taxon>Beloniformes</taxon>
        <taxon>Adrianichthyidae</taxon>
        <taxon>Oryziinae</taxon>
        <taxon>Oryzias</taxon>
    </lineage>
</organism>
<evidence type="ECO:0000313" key="4">
    <source>
        <dbReference type="Proteomes" id="UP000646548"/>
    </source>
</evidence>
<protein>
    <recommendedName>
        <fullName evidence="5">Secreted protein</fullName>
    </recommendedName>
</protein>
<reference evidence="3" key="1">
    <citation type="journal article" name="BMC Genomics">
        <title>Long-read sequencing and de novo genome assembly of marine medaka (Oryzias melastigma).</title>
        <authorList>
            <person name="Liang P."/>
            <person name="Saqib H.S.A."/>
            <person name="Ni X."/>
            <person name="Shen Y."/>
        </authorList>
    </citation>
    <scope>NUCLEOTIDE SEQUENCE</scope>
    <source>
        <strain evidence="3">Bigg-433</strain>
    </source>
</reference>
<keyword evidence="2" id="KW-0732">Signal</keyword>
<gene>
    <name evidence="3" type="ORF">FQA47_001908</name>
</gene>
<evidence type="ECO:0008006" key="5">
    <source>
        <dbReference type="Google" id="ProtNLM"/>
    </source>
</evidence>
<feature type="chain" id="PRO_5032949652" description="Secreted protein" evidence="2">
    <location>
        <begin position="19"/>
        <end position="103"/>
    </location>
</feature>
<sequence length="103" mass="10941">MFGSVWVLFCLGRCRVPAGSCPSGSALMTISRLNASHRLTCAVLCSPQPPIALAPINCTQTAEPQTDEPPPKAEPHTTESSNQSGDAPERPPQETEPADDKNK</sequence>
<dbReference type="Proteomes" id="UP000646548">
    <property type="component" value="Unassembled WGS sequence"/>
</dbReference>
<dbReference type="EMBL" id="WKFB01000147">
    <property type="protein sequence ID" value="KAF6733998.1"/>
    <property type="molecule type" value="Genomic_DNA"/>
</dbReference>
<accession>A0A834FH21</accession>
<feature type="region of interest" description="Disordered" evidence="1">
    <location>
        <begin position="56"/>
        <end position="103"/>
    </location>
</feature>
<feature type="compositionally biased region" description="Basic and acidic residues" evidence="1">
    <location>
        <begin position="87"/>
        <end position="103"/>
    </location>
</feature>